<gene>
    <name evidence="7" type="ORF">Bca52824_011524</name>
</gene>
<dbReference type="Proteomes" id="UP000886595">
    <property type="component" value="Unassembled WGS sequence"/>
</dbReference>
<keyword evidence="5" id="KW-0456">Lyase</keyword>
<dbReference type="GO" id="GO:0004634">
    <property type="term" value="F:phosphopyruvate hydratase activity"/>
    <property type="evidence" value="ECO:0007669"/>
    <property type="project" value="UniProtKB-EC"/>
</dbReference>
<keyword evidence="8" id="KW-1185">Reference proteome</keyword>
<dbReference type="PANTHER" id="PTHR11902">
    <property type="entry name" value="ENOLASE"/>
    <property type="match status" value="1"/>
</dbReference>
<dbReference type="PANTHER" id="PTHR11902:SF1">
    <property type="entry name" value="ENOLASE"/>
    <property type="match status" value="1"/>
</dbReference>
<dbReference type="GO" id="GO:0000287">
    <property type="term" value="F:magnesium ion binding"/>
    <property type="evidence" value="ECO:0007669"/>
    <property type="project" value="InterPro"/>
</dbReference>
<dbReference type="GO" id="GO:0006096">
    <property type="term" value="P:glycolytic process"/>
    <property type="evidence" value="ECO:0007669"/>
    <property type="project" value="UniProtKB-KW"/>
</dbReference>
<evidence type="ECO:0000313" key="7">
    <source>
        <dbReference type="EMBL" id="KAG2328796.1"/>
    </source>
</evidence>
<dbReference type="AlphaFoldDB" id="A0A8X7WG06"/>
<sequence>MHVEEAKEMAVEEAKGLNQVVEDAKSVIKKKYGQDATNVGDEGGFAPNIQENKEGLELLKPAIEKAGYTGKVVIGMDVAASEFYSSDKTYDLNFKEEHKNGSQKIANTSHYHSVAGKRNKTCHNMCKPIEELQ</sequence>
<dbReference type="SUPFAM" id="SSF51604">
    <property type="entry name" value="Enolase C-terminal domain-like"/>
    <property type="match status" value="1"/>
</dbReference>
<evidence type="ECO:0000256" key="4">
    <source>
        <dbReference type="ARBA" id="ARBA00023152"/>
    </source>
</evidence>
<evidence type="ECO:0000256" key="5">
    <source>
        <dbReference type="ARBA" id="ARBA00023239"/>
    </source>
</evidence>
<evidence type="ECO:0000256" key="3">
    <source>
        <dbReference type="ARBA" id="ARBA00012058"/>
    </source>
</evidence>
<dbReference type="OrthoDB" id="420559at2759"/>
<dbReference type="SMART" id="SM01192">
    <property type="entry name" value="Enolase_C"/>
    <property type="match status" value="1"/>
</dbReference>
<protein>
    <recommendedName>
        <fullName evidence="3">phosphopyruvate hydratase</fullName>
        <ecNumber evidence="3">4.2.1.11</ecNumber>
    </recommendedName>
</protein>
<evidence type="ECO:0000313" key="8">
    <source>
        <dbReference type="Proteomes" id="UP000886595"/>
    </source>
</evidence>
<accession>A0A8X7WG06</accession>
<dbReference type="EC" id="4.2.1.11" evidence="3"/>
<comment type="similarity">
    <text evidence="2">Belongs to the enolase family.</text>
</comment>
<dbReference type="InterPro" id="IPR020810">
    <property type="entry name" value="Enolase_C"/>
</dbReference>
<name>A0A8X7WG06_BRACI</name>
<dbReference type="Pfam" id="PF00113">
    <property type="entry name" value="Enolase_C"/>
    <property type="match status" value="1"/>
</dbReference>
<feature type="domain" description="Enolase C-terminal TIM barrel" evidence="6">
    <location>
        <begin position="6"/>
        <end position="133"/>
    </location>
</feature>
<evidence type="ECO:0000259" key="6">
    <source>
        <dbReference type="SMART" id="SM01192"/>
    </source>
</evidence>
<proteinExistence type="inferred from homology"/>
<reference evidence="7 8" key="1">
    <citation type="submission" date="2020-02" db="EMBL/GenBank/DDBJ databases">
        <authorList>
            <person name="Ma Q."/>
            <person name="Huang Y."/>
            <person name="Song X."/>
            <person name="Pei D."/>
        </authorList>
    </citation>
    <scope>NUCLEOTIDE SEQUENCE [LARGE SCALE GENOMIC DNA]</scope>
    <source>
        <strain evidence="7">Sxm20200214</strain>
        <tissue evidence="7">Leaf</tissue>
    </source>
</reference>
<dbReference type="EMBL" id="JAAMPC010000002">
    <property type="protein sequence ID" value="KAG2328796.1"/>
    <property type="molecule type" value="Genomic_DNA"/>
</dbReference>
<evidence type="ECO:0000256" key="2">
    <source>
        <dbReference type="ARBA" id="ARBA00009604"/>
    </source>
</evidence>
<comment type="caution">
    <text evidence="7">The sequence shown here is derived from an EMBL/GenBank/DDBJ whole genome shotgun (WGS) entry which is preliminary data.</text>
</comment>
<dbReference type="Gene3D" id="3.20.20.120">
    <property type="entry name" value="Enolase-like C-terminal domain"/>
    <property type="match status" value="1"/>
</dbReference>
<organism evidence="7 8">
    <name type="scientific">Brassica carinata</name>
    <name type="common">Ethiopian mustard</name>
    <name type="synonym">Abyssinian cabbage</name>
    <dbReference type="NCBI Taxonomy" id="52824"/>
    <lineage>
        <taxon>Eukaryota</taxon>
        <taxon>Viridiplantae</taxon>
        <taxon>Streptophyta</taxon>
        <taxon>Embryophyta</taxon>
        <taxon>Tracheophyta</taxon>
        <taxon>Spermatophyta</taxon>
        <taxon>Magnoliopsida</taxon>
        <taxon>eudicotyledons</taxon>
        <taxon>Gunneridae</taxon>
        <taxon>Pentapetalae</taxon>
        <taxon>rosids</taxon>
        <taxon>malvids</taxon>
        <taxon>Brassicales</taxon>
        <taxon>Brassicaceae</taxon>
        <taxon>Brassiceae</taxon>
        <taxon>Brassica</taxon>
    </lineage>
</organism>
<dbReference type="GO" id="GO:0000015">
    <property type="term" value="C:phosphopyruvate hydratase complex"/>
    <property type="evidence" value="ECO:0007669"/>
    <property type="project" value="InterPro"/>
</dbReference>
<dbReference type="InterPro" id="IPR036849">
    <property type="entry name" value="Enolase-like_C_sf"/>
</dbReference>
<comment type="pathway">
    <text evidence="1">Carbohydrate degradation; glycolysis; pyruvate from D-glyceraldehyde 3-phosphate: step 4/5.</text>
</comment>
<evidence type="ECO:0000256" key="1">
    <source>
        <dbReference type="ARBA" id="ARBA00005031"/>
    </source>
</evidence>
<keyword evidence="4" id="KW-0324">Glycolysis</keyword>
<dbReference type="InterPro" id="IPR000941">
    <property type="entry name" value="Enolase"/>
</dbReference>